<keyword evidence="8 9" id="KW-0464">Manganese</keyword>
<accession>A0ABD8A7V6</accession>
<name>A0ABD8A7V6_9EURY</name>
<keyword evidence="3 9" id="KW-0255">Endonuclease</keyword>
<dbReference type="Proteomes" id="UP001626603">
    <property type="component" value="Chromosome"/>
</dbReference>
<dbReference type="InterPro" id="IPR002729">
    <property type="entry name" value="CRISPR-assoc_Cas1"/>
</dbReference>
<comment type="cofactor">
    <cofactor evidence="9">
        <name>Mg(2+)</name>
        <dbReference type="ChEBI" id="CHEBI:18420"/>
    </cofactor>
    <cofactor evidence="9">
        <name>Mn(2+)</name>
        <dbReference type="ChEBI" id="CHEBI:29035"/>
    </cofactor>
</comment>
<reference evidence="10 11" key="1">
    <citation type="submission" date="2023-10" db="EMBL/GenBank/DDBJ databases">
        <title>The complete genome sequence of Methanoculleus palmolei DSM 4273.</title>
        <authorList>
            <person name="Lai S.-J."/>
            <person name="You Y.-T."/>
            <person name="Chen S.-C."/>
        </authorList>
    </citation>
    <scope>NUCLEOTIDE SEQUENCE [LARGE SCALE GENOMIC DNA]</scope>
    <source>
        <strain evidence="10 11">DSM 4273</strain>
    </source>
</reference>
<evidence type="ECO:0000256" key="3">
    <source>
        <dbReference type="ARBA" id="ARBA00022759"/>
    </source>
</evidence>
<evidence type="ECO:0000256" key="8">
    <source>
        <dbReference type="ARBA" id="ARBA00023211"/>
    </source>
</evidence>
<dbReference type="NCBIfam" id="TIGR04093">
    <property type="entry name" value="cas1_CYANO"/>
    <property type="match status" value="1"/>
</dbReference>
<comment type="function">
    <text evidence="9">CRISPR (clustered regularly interspaced short palindromic repeat), is an adaptive immune system that provides protection against mobile genetic elements (viruses, transposable elements and conjugative plasmids). CRISPR clusters contain spacers, sequences complementary to antecedent mobile elements, and target invading nucleic acids. CRISPR clusters are transcribed and processed into CRISPR RNA (crRNA). Acts as a dsDNA endonuclease. Involved in the integration of spacer DNA into the CRISPR cassette.</text>
</comment>
<dbReference type="HAMAP" id="MF_01470">
    <property type="entry name" value="Cas1"/>
    <property type="match status" value="1"/>
</dbReference>
<dbReference type="AlphaFoldDB" id="A0ABD8A7V6"/>
<proteinExistence type="inferred from homology"/>
<evidence type="ECO:0000313" key="10">
    <source>
        <dbReference type="EMBL" id="WOX55235.1"/>
    </source>
</evidence>
<dbReference type="InterPro" id="IPR023843">
    <property type="entry name" value="CRISPR-assoc_Cas1_cyanobact"/>
</dbReference>
<keyword evidence="1 9" id="KW-0540">Nuclease</keyword>
<dbReference type="Gene3D" id="3.100.10.20">
    <property type="entry name" value="CRISPR-associated endonuclease Cas1, N-terminal domain"/>
    <property type="match status" value="1"/>
</dbReference>
<dbReference type="CDD" id="cd09634">
    <property type="entry name" value="Cas1_I-II-III"/>
    <property type="match status" value="1"/>
</dbReference>
<comment type="similarity">
    <text evidence="9">Belongs to the CRISPR-associated endonuclease Cas1 family.</text>
</comment>
<evidence type="ECO:0000256" key="7">
    <source>
        <dbReference type="ARBA" id="ARBA00023125"/>
    </source>
</evidence>
<comment type="subunit">
    <text evidence="9">Homodimer, forms a heterotetramer with a Cas2 homodimer.</text>
</comment>
<evidence type="ECO:0000256" key="9">
    <source>
        <dbReference type="HAMAP-Rule" id="MF_01470"/>
    </source>
</evidence>
<sequence>MSESDRAADGAEAFRVVKTSEGMFNDDVVYVAAQKSRVRAEESRITVTPWGEKDVLVSFPIEKVRTINVFGSVSVSSSVLTKCRERGMAVNYFTYYGRYEGSFVPVHNTIAEVRRHQYGCTGIRALKIARAIIGGKIRNSRTLLSRKHVPPPGRLKELEQSAADAKDIGALRSIEGEAAGIYFAALNECLIEGWTFEKRTRRPPEDHINALLSLTYTMVMNEVISALRQYNLDPFLGVMHTDRHGRPALALDLLEEFRPIFCDAFALRLVNQRILTHDDFKEDNHLKDASFKKYLSLYDSYMKEKFRHPGFKYQVSRRQAIVMQAILFRKAITGEMKVYHPLAFMR</sequence>
<gene>
    <name evidence="10" type="primary">cas1d</name>
    <name evidence="9" type="synonym">cas1</name>
    <name evidence="10" type="ORF">R6Y95_07110</name>
</gene>
<dbReference type="GO" id="GO:0003677">
    <property type="term" value="F:DNA binding"/>
    <property type="evidence" value="ECO:0007669"/>
    <property type="project" value="UniProtKB-KW"/>
</dbReference>
<keyword evidence="4 9" id="KW-0378">Hydrolase</keyword>
<feature type="binding site" evidence="9">
    <location>
        <position position="175"/>
    </location>
    <ligand>
        <name>Mn(2+)</name>
        <dbReference type="ChEBI" id="CHEBI:29035"/>
    </ligand>
</feature>
<dbReference type="PANTHER" id="PTHR34353">
    <property type="entry name" value="CRISPR-ASSOCIATED ENDONUCLEASE CAS1 1"/>
    <property type="match status" value="1"/>
</dbReference>
<evidence type="ECO:0000313" key="11">
    <source>
        <dbReference type="Proteomes" id="UP001626603"/>
    </source>
</evidence>
<dbReference type="InterPro" id="IPR050646">
    <property type="entry name" value="Cas1"/>
</dbReference>
<organism evidence="10 11">
    <name type="scientific">Methanoculleus palmolei</name>
    <dbReference type="NCBI Taxonomy" id="72612"/>
    <lineage>
        <taxon>Archaea</taxon>
        <taxon>Methanobacteriati</taxon>
        <taxon>Methanobacteriota</taxon>
        <taxon>Stenosarchaea group</taxon>
        <taxon>Methanomicrobia</taxon>
        <taxon>Methanomicrobiales</taxon>
        <taxon>Methanomicrobiaceae</taxon>
        <taxon>Methanoculleus</taxon>
    </lineage>
</organism>
<feature type="binding site" evidence="9">
    <location>
        <position position="255"/>
    </location>
    <ligand>
        <name>Mn(2+)</name>
        <dbReference type="ChEBI" id="CHEBI:29035"/>
    </ligand>
</feature>
<dbReference type="GO" id="GO:0043571">
    <property type="term" value="P:maintenance of CRISPR repeat elements"/>
    <property type="evidence" value="ECO:0007669"/>
    <property type="project" value="UniProtKB-UniRule"/>
</dbReference>
<dbReference type="PANTHER" id="PTHR34353:SF2">
    <property type="entry name" value="CRISPR-ASSOCIATED ENDONUCLEASE CAS1 1"/>
    <property type="match status" value="1"/>
</dbReference>
<evidence type="ECO:0000256" key="6">
    <source>
        <dbReference type="ARBA" id="ARBA00023118"/>
    </source>
</evidence>
<dbReference type="EC" id="3.1.-.-" evidence="9"/>
<dbReference type="GO" id="GO:0004519">
    <property type="term" value="F:endonuclease activity"/>
    <property type="evidence" value="ECO:0007669"/>
    <property type="project" value="UniProtKB-UniRule"/>
</dbReference>
<feature type="binding site" evidence="9">
    <location>
        <position position="240"/>
    </location>
    <ligand>
        <name>Mn(2+)</name>
        <dbReference type="ChEBI" id="CHEBI:29035"/>
    </ligand>
</feature>
<dbReference type="GO" id="GO:0016787">
    <property type="term" value="F:hydrolase activity"/>
    <property type="evidence" value="ECO:0007669"/>
    <property type="project" value="UniProtKB-KW"/>
</dbReference>
<protein>
    <recommendedName>
        <fullName evidence="9">CRISPR-associated endonuclease Cas1</fullName>
        <ecNumber evidence="9">3.1.-.-</ecNumber>
    </recommendedName>
</protein>
<dbReference type="InterPro" id="IPR042211">
    <property type="entry name" value="CRISPR-assoc_Cas1_N"/>
</dbReference>
<dbReference type="Gene3D" id="1.20.120.920">
    <property type="entry name" value="CRISPR-associated endonuclease Cas1, C-terminal domain"/>
    <property type="match status" value="1"/>
</dbReference>
<dbReference type="GO" id="GO:0051607">
    <property type="term" value="P:defense response to virus"/>
    <property type="evidence" value="ECO:0007669"/>
    <property type="project" value="UniProtKB-UniRule"/>
</dbReference>
<evidence type="ECO:0000256" key="5">
    <source>
        <dbReference type="ARBA" id="ARBA00022842"/>
    </source>
</evidence>
<keyword evidence="2 9" id="KW-0479">Metal-binding</keyword>
<keyword evidence="7 9" id="KW-0238">DNA-binding</keyword>
<evidence type="ECO:0000256" key="4">
    <source>
        <dbReference type="ARBA" id="ARBA00022801"/>
    </source>
</evidence>
<dbReference type="InterPro" id="IPR042206">
    <property type="entry name" value="CRISPR-assoc_Cas1_C"/>
</dbReference>
<evidence type="ECO:0000256" key="2">
    <source>
        <dbReference type="ARBA" id="ARBA00022723"/>
    </source>
</evidence>
<dbReference type="Pfam" id="PF01867">
    <property type="entry name" value="Cas_Cas1"/>
    <property type="match status" value="1"/>
</dbReference>
<dbReference type="EMBL" id="CP137641">
    <property type="protein sequence ID" value="WOX55235.1"/>
    <property type="molecule type" value="Genomic_DNA"/>
</dbReference>
<dbReference type="GO" id="GO:0046872">
    <property type="term" value="F:metal ion binding"/>
    <property type="evidence" value="ECO:0007669"/>
    <property type="project" value="UniProtKB-UniRule"/>
</dbReference>
<evidence type="ECO:0000256" key="1">
    <source>
        <dbReference type="ARBA" id="ARBA00022722"/>
    </source>
</evidence>
<dbReference type="NCBIfam" id="TIGR00287">
    <property type="entry name" value="cas1"/>
    <property type="match status" value="1"/>
</dbReference>
<keyword evidence="11" id="KW-1185">Reference proteome</keyword>
<keyword evidence="6 9" id="KW-0051">Antiviral defense</keyword>
<keyword evidence="5 9" id="KW-0460">Magnesium</keyword>